<proteinExistence type="predicted"/>
<evidence type="ECO:0000256" key="2">
    <source>
        <dbReference type="ARBA" id="ARBA00022803"/>
    </source>
</evidence>
<keyword evidence="3" id="KW-1133">Transmembrane helix</keyword>
<dbReference type="PANTHER" id="PTHR16193">
    <property type="entry name" value="TETRATRICOPEPTIDE REPEAT PROTEIN 27"/>
    <property type="match status" value="1"/>
</dbReference>
<keyword evidence="2" id="KW-0802">TPR repeat</keyword>
<evidence type="ECO:0000256" key="1">
    <source>
        <dbReference type="ARBA" id="ARBA00022737"/>
    </source>
</evidence>
<evidence type="ECO:0000256" key="3">
    <source>
        <dbReference type="SAM" id="Phobius"/>
    </source>
</evidence>
<dbReference type="InterPro" id="IPR044244">
    <property type="entry name" value="TTC27/Emw1"/>
</dbReference>
<protein>
    <submittedName>
        <fullName evidence="5">Uncharacterized protein</fullName>
    </submittedName>
</protein>
<comment type="caution">
    <text evidence="5">The sequence shown here is derived from an EMBL/GenBank/DDBJ whole genome shotgun (WGS) entry which is preliminary data.</text>
</comment>
<dbReference type="Proteomes" id="UP001237642">
    <property type="component" value="Unassembled WGS sequence"/>
</dbReference>
<sequence>MGAAMAMNSLFPDGWFALVAAALKTPGSWTLRAAVLAKRSREYGDLLVSCGLIGEAVKVCEDLELWDTAIYSYCLLEKKALDVELIKKRLAERPSDSRLWKIYLLQFYNETNTILTDGLLYMMNSWEPLDLDPAMFVADDKLLVFSSQNGPFGMIYYKTTNLLSKEWNKIQLSFLGVGTTLHSFVKQGCTWLHRVSIGTLCLLASQCSPSVVLALLLLLLLLTYH</sequence>
<evidence type="ECO:0000313" key="5">
    <source>
        <dbReference type="EMBL" id="KAK1392511.1"/>
    </source>
</evidence>
<name>A0AAD8IVQ2_9APIA</name>
<keyword evidence="3" id="KW-0812">Transmembrane</keyword>
<feature type="chain" id="PRO_5042082188" evidence="4">
    <location>
        <begin position="22"/>
        <end position="225"/>
    </location>
</feature>
<keyword evidence="4" id="KW-0732">Signal</keyword>
<feature type="signal peptide" evidence="4">
    <location>
        <begin position="1"/>
        <end position="21"/>
    </location>
</feature>
<reference evidence="5" key="1">
    <citation type="submission" date="2023-02" db="EMBL/GenBank/DDBJ databases">
        <title>Genome of toxic invasive species Heracleum sosnowskyi carries increased number of genes despite the absence of recent whole-genome duplications.</title>
        <authorList>
            <person name="Schelkunov M."/>
            <person name="Shtratnikova V."/>
            <person name="Makarenko M."/>
            <person name="Klepikova A."/>
            <person name="Omelchenko D."/>
            <person name="Novikova G."/>
            <person name="Obukhova E."/>
            <person name="Bogdanov V."/>
            <person name="Penin A."/>
            <person name="Logacheva M."/>
        </authorList>
    </citation>
    <scope>NUCLEOTIDE SEQUENCE</scope>
    <source>
        <strain evidence="5">Hsosn_3</strain>
        <tissue evidence="5">Leaf</tissue>
    </source>
</reference>
<organism evidence="5 6">
    <name type="scientific">Heracleum sosnowskyi</name>
    <dbReference type="NCBI Taxonomy" id="360622"/>
    <lineage>
        <taxon>Eukaryota</taxon>
        <taxon>Viridiplantae</taxon>
        <taxon>Streptophyta</taxon>
        <taxon>Embryophyta</taxon>
        <taxon>Tracheophyta</taxon>
        <taxon>Spermatophyta</taxon>
        <taxon>Magnoliopsida</taxon>
        <taxon>eudicotyledons</taxon>
        <taxon>Gunneridae</taxon>
        <taxon>Pentapetalae</taxon>
        <taxon>asterids</taxon>
        <taxon>campanulids</taxon>
        <taxon>Apiales</taxon>
        <taxon>Apiaceae</taxon>
        <taxon>Apioideae</taxon>
        <taxon>apioid superclade</taxon>
        <taxon>Tordylieae</taxon>
        <taxon>Tordyliinae</taxon>
        <taxon>Heracleum</taxon>
    </lineage>
</organism>
<dbReference type="AlphaFoldDB" id="A0AAD8IVQ2"/>
<gene>
    <name evidence="5" type="ORF">POM88_011567</name>
</gene>
<keyword evidence="1" id="KW-0677">Repeat</keyword>
<accession>A0AAD8IVQ2</accession>
<dbReference type="PANTHER" id="PTHR16193:SF0">
    <property type="entry name" value="TETRATRICOPEPTIDE REPEAT PROTEIN 27"/>
    <property type="match status" value="1"/>
</dbReference>
<keyword evidence="6" id="KW-1185">Reference proteome</keyword>
<evidence type="ECO:0000256" key="4">
    <source>
        <dbReference type="SAM" id="SignalP"/>
    </source>
</evidence>
<dbReference type="EMBL" id="JAUIZM010000003">
    <property type="protein sequence ID" value="KAK1392511.1"/>
    <property type="molecule type" value="Genomic_DNA"/>
</dbReference>
<feature type="transmembrane region" description="Helical" evidence="3">
    <location>
        <begin position="203"/>
        <end position="224"/>
    </location>
</feature>
<reference evidence="5" key="2">
    <citation type="submission" date="2023-05" db="EMBL/GenBank/DDBJ databases">
        <authorList>
            <person name="Schelkunov M.I."/>
        </authorList>
    </citation>
    <scope>NUCLEOTIDE SEQUENCE</scope>
    <source>
        <strain evidence="5">Hsosn_3</strain>
        <tissue evidence="5">Leaf</tissue>
    </source>
</reference>
<keyword evidence="3" id="KW-0472">Membrane</keyword>
<evidence type="ECO:0000313" key="6">
    <source>
        <dbReference type="Proteomes" id="UP001237642"/>
    </source>
</evidence>